<evidence type="ECO:0000256" key="2">
    <source>
        <dbReference type="SAM" id="MobiDB-lite"/>
    </source>
</evidence>
<name>A0ABR2LYZ4_9ASPA</name>
<proteinExistence type="predicted"/>
<comment type="caution">
    <text evidence="3">The sequence shown here is derived from an EMBL/GenBank/DDBJ whole genome shotgun (WGS) entry which is preliminary data.</text>
</comment>
<dbReference type="Gene3D" id="1.20.930.20">
    <property type="entry name" value="Adaptor protein Cbl, N-terminal domain"/>
    <property type="match status" value="1"/>
</dbReference>
<feature type="coiled-coil region" evidence="1">
    <location>
        <begin position="245"/>
        <end position="279"/>
    </location>
</feature>
<keyword evidence="1" id="KW-0175">Coiled coil</keyword>
<dbReference type="PANTHER" id="PTHR45958">
    <property type="entry name" value="RING-TYPE E3 UBIQUITIN TRANSFERASE"/>
    <property type="match status" value="1"/>
</dbReference>
<protein>
    <submittedName>
        <fullName evidence="3">Uncharacterized protein</fullName>
    </submittedName>
</protein>
<gene>
    <name evidence="3" type="ORF">KSP40_PGU012115</name>
</gene>
<dbReference type="InterPro" id="IPR052608">
    <property type="entry name" value="U-box_domain_protein"/>
</dbReference>
<evidence type="ECO:0000313" key="3">
    <source>
        <dbReference type="EMBL" id="KAK8955318.1"/>
    </source>
</evidence>
<dbReference type="PANTHER" id="PTHR45958:SF15">
    <property type="entry name" value="RING-TYPE E3 UBIQUITIN TRANSFERASE"/>
    <property type="match status" value="1"/>
</dbReference>
<accession>A0ABR2LYZ4</accession>
<reference evidence="3 4" key="1">
    <citation type="journal article" date="2022" name="Nat. Plants">
        <title>Genomes of leafy and leafless Platanthera orchids illuminate the evolution of mycoheterotrophy.</title>
        <authorList>
            <person name="Li M.H."/>
            <person name="Liu K.W."/>
            <person name="Li Z."/>
            <person name="Lu H.C."/>
            <person name="Ye Q.L."/>
            <person name="Zhang D."/>
            <person name="Wang J.Y."/>
            <person name="Li Y.F."/>
            <person name="Zhong Z.M."/>
            <person name="Liu X."/>
            <person name="Yu X."/>
            <person name="Liu D.K."/>
            <person name="Tu X.D."/>
            <person name="Liu B."/>
            <person name="Hao Y."/>
            <person name="Liao X.Y."/>
            <person name="Jiang Y.T."/>
            <person name="Sun W.H."/>
            <person name="Chen J."/>
            <person name="Chen Y.Q."/>
            <person name="Ai Y."/>
            <person name="Zhai J.W."/>
            <person name="Wu S.S."/>
            <person name="Zhou Z."/>
            <person name="Hsiao Y.Y."/>
            <person name="Wu W.L."/>
            <person name="Chen Y.Y."/>
            <person name="Lin Y.F."/>
            <person name="Hsu J.L."/>
            <person name="Li C.Y."/>
            <person name="Wang Z.W."/>
            <person name="Zhao X."/>
            <person name="Zhong W.Y."/>
            <person name="Ma X.K."/>
            <person name="Ma L."/>
            <person name="Huang J."/>
            <person name="Chen G.Z."/>
            <person name="Huang M.Z."/>
            <person name="Huang L."/>
            <person name="Peng D.H."/>
            <person name="Luo Y.B."/>
            <person name="Zou S.Q."/>
            <person name="Chen S.P."/>
            <person name="Lan S."/>
            <person name="Tsai W.C."/>
            <person name="Van de Peer Y."/>
            <person name="Liu Z.J."/>
        </authorList>
    </citation>
    <scope>NUCLEOTIDE SEQUENCE [LARGE SCALE GENOMIC DNA]</scope>
    <source>
        <strain evidence="3">Lor288</strain>
    </source>
</reference>
<evidence type="ECO:0000313" key="4">
    <source>
        <dbReference type="Proteomes" id="UP001412067"/>
    </source>
</evidence>
<feature type="region of interest" description="Disordered" evidence="2">
    <location>
        <begin position="136"/>
        <end position="171"/>
    </location>
</feature>
<keyword evidence="4" id="KW-1185">Reference proteome</keyword>
<dbReference type="EMBL" id="JBBWWR010000013">
    <property type="protein sequence ID" value="KAK8955318.1"/>
    <property type="molecule type" value="Genomic_DNA"/>
</dbReference>
<dbReference type="Proteomes" id="UP001412067">
    <property type="component" value="Unassembled WGS sequence"/>
</dbReference>
<evidence type="ECO:0000256" key="1">
    <source>
        <dbReference type="SAM" id="Coils"/>
    </source>
</evidence>
<sequence length="402" mass="44989">MEEHRHAPVGEEFLEPAREIYEDVRFKKISSVMTRVITTVESSAAVATRTTHRDAATLALMAYVTHSTKHKAGLPVRSAIGMFEKKEESRMEPLKLFVGACGYRTVSYLAAAVCFSQRFGGLAQWSDGESQLAVRSSSDSLRDSDSSSLSKAKKTLTQGSSSPLIPDGLTKSCQKDKAEGKAIRTFILGTPMSGLELVPIGTILGLLIDQVISMTIALNDVLIEKECFKTLSSYLFDISPILVELQNHELNEQAVRRTLEFLKEDCEKAESLVQKYKNSGKFYNILFCRRIANEMQDATRAIGRSLAMLPLANTEVLSAISEKVNRLQAAMQNVEYVASHSSLAILEKLDKGIREERHDHNFRNSMLEQIASSVPFERTYFYRSSGYDRMNQTLIEVRFMQS</sequence>
<organism evidence="3 4">
    <name type="scientific">Platanthera guangdongensis</name>
    <dbReference type="NCBI Taxonomy" id="2320717"/>
    <lineage>
        <taxon>Eukaryota</taxon>
        <taxon>Viridiplantae</taxon>
        <taxon>Streptophyta</taxon>
        <taxon>Embryophyta</taxon>
        <taxon>Tracheophyta</taxon>
        <taxon>Spermatophyta</taxon>
        <taxon>Magnoliopsida</taxon>
        <taxon>Liliopsida</taxon>
        <taxon>Asparagales</taxon>
        <taxon>Orchidaceae</taxon>
        <taxon>Orchidoideae</taxon>
        <taxon>Orchideae</taxon>
        <taxon>Orchidinae</taxon>
        <taxon>Platanthera</taxon>
    </lineage>
</organism>
<dbReference type="InterPro" id="IPR036537">
    <property type="entry name" value="Adaptor_Cbl_N_dom_sf"/>
</dbReference>